<dbReference type="CDD" id="cd07067">
    <property type="entry name" value="HP_PGM_like"/>
    <property type="match status" value="1"/>
</dbReference>
<dbReference type="GO" id="GO:0101006">
    <property type="term" value="F:protein histidine phosphatase activity"/>
    <property type="evidence" value="ECO:0007669"/>
    <property type="project" value="InterPro"/>
</dbReference>
<dbReference type="SUPFAM" id="SSF53254">
    <property type="entry name" value="Phosphoglycerate mutase-like"/>
    <property type="match status" value="1"/>
</dbReference>
<name>A0A451DIY3_9GAMM</name>
<dbReference type="SMART" id="SM00855">
    <property type="entry name" value="PGAM"/>
    <property type="match status" value="1"/>
</dbReference>
<dbReference type="KEGG" id="ehd:ERCIPSTX3056_088"/>
<dbReference type="OrthoDB" id="92610at2"/>
<keyword evidence="3" id="KW-1185">Reference proteome</keyword>
<dbReference type="InterPro" id="IPR013078">
    <property type="entry name" value="His_Pase_superF_clade-1"/>
</dbReference>
<evidence type="ECO:0000256" key="1">
    <source>
        <dbReference type="ARBA" id="ARBA00022801"/>
    </source>
</evidence>
<dbReference type="NCBIfam" id="TIGR00249">
    <property type="entry name" value="sixA"/>
    <property type="match status" value="1"/>
</dbReference>
<protein>
    <submittedName>
        <fullName evidence="2">Phosphohistidine phosphatase SixA</fullName>
        <ecNumber evidence="2">3.1.3.-</ecNumber>
    </submittedName>
</protein>
<dbReference type="InterPro" id="IPR004449">
    <property type="entry name" value="SixA"/>
</dbReference>
<dbReference type="EMBL" id="LR217725">
    <property type="protein sequence ID" value="VFP86648.1"/>
    <property type="molecule type" value="Genomic_DNA"/>
</dbReference>
<dbReference type="AlphaFoldDB" id="A0A451DIY3"/>
<reference evidence="2 3" key="1">
    <citation type="submission" date="2019-02" db="EMBL/GenBank/DDBJ databases">
        <authorList>
            <person name="Manzano-Marin A."/>
            <person name="Manzano-Marin A."/>
        </authorList>
    </citation>
    <scope>NUCLEOTIDE SEQUENCE [LARGE SCALE GENOMIC DNA]</scope>
    <source>
        <strain evidence="2 3">ErCipseudotaxifoliae</strain>
    </source>
</reference>
<evidence type="ECO:0000313" key="2">
    <source>
        <dbReference type="EMBL" id="VFP86648.1"/>
    </source>
</evidence>
<evidence type="ECO:0000313" key="3">
    <source>
        <dbReference type="Proteomes" id="UP000294462"/>
    </source>
</evidence>
<dbReference type="Gene3D" id="3.40.50.1240">
    <property type="entry name" value="Phosphoglycerate mutase-like"/>
    <property type="match status" value="1"/>
</dbReference>
<proteinExistence type="predicted"/>
<dbReference type="Proteomes" id="UP000294462">
    <property type="component" value="Chromosome"/>
</dbReference>
<dbReference type="RefSeq" id="WP_072666012.1">
    <property type="nucleotide sequence ID" value="NZ_LR217725.1"/>
</dbReference>
<sequence length="164" mass="18939">MKILLMRHGEAELVARNDFSRPLTDCGYAESRQMANFLRKKSIDIQQALVSPYLRAQQTLSIIREIFPLLTNNQVNTLQALRPGGISNQVLSYLKELDKKITQSVIIISHLPLIEALLTEILHKENKMIFTTSSIAYIDLNFHWLFNKVQWQVSPREILGNPFY</sequence>
<dbReference type="Pfam" id="PF00300">
    <property type="entry name" value="His_Phos_1"/>
    <property type="match status" value="1"/>
</dbReference>
<dbReference type="PANTHER" id="PTHR20935:SF1">
    <property type="entry name" value="SLL1549 PROTEIN"/>
    <property type="match status" value="1"/>
</dbReference>
<dbReference type="InterPro" id="IPR029033">
    <property type="entry name" value="His_PPase_superfam"/>
</dbReference>
<dbReference type="EC" id="3.1.3.-" evidence="2"/>
<gene>
    <name evidence="2" type="primary">sixA</name>
    <name evidence="2" type="ORF">ERCIPSTX3056_088</name>
</gene>
<keyword evidence="1 2" id="KW-0378">Hydrolase</keyword>
<dbReference type="InterPro" id="IPR051021">
    <property type="entry name" value="Mito_Ser/Thr_phosphatase"/>
</dbReference>
<accession>A0A451DIY3</accession>
<organism evidence="2 3">
    <name type="scientific">Candidatus Erwinia haradaeae</name>
    <dbReference type="NCBI Taxonomy" id="1922217"/>
    <lineage>
        <taxon>Bacteria</taxon>
        <taxon>Pseudomonadati</taxon>
        <taxon>Pseudomonadota</taxon>
        <taxon>Gammaproteobacteria</taxon>
        <taxon>Enterobacterales</taxon>
        <taxon>Erwiniaceae</taxon>
        <taxon>Erwinia</taxon>
    </lineage>
</organism>
<dbReference type="PANTHER" id="PTHR20935">
    <property type="entry name" value="PHOSPHOGLYCERATE MUTASE-RELATED"/>
    <property type="match status" value="1"/>
</dbReference>
<dbReference type="GO" id="GO:0005737">
    <property type="term" value="C:cytoplasm"/>
    <property type="evidence" value="ECO:0007669"/>
    <property type="project" value="InterPro"/>
</dbReference>